<dbReference type="EMBL" id="JAWHQM010000006">
    <property type="protein sequence ID" value="KAK5627842.1"/>
    <property type="molecule type" value="Genomic_DNA"/>
</dbReference>
<dbReference type="GO" id="GO:0048312">
    <property type="term" value="P:intracellular distribution of mitochondria"/>
    <property type="evidence" value="ECO:0007669"/>
    <property type="project" value="TreeGrafter"/>
</dbReference>
<sequence length="823" mass="92559">MTSPSSTPPSSLVGQDNGPNGEQVVSGSIPENPFDSESSRILFDAVDQLQHCGASRHIATPQVSPLFFHLHIIVGGQSTGKSSLLRSLTDIPFPVGTGCCTRFATRIVSKRTAPGTPNQFKITIVEPEIKVEGFVYPTSNDYEDYVLMGETLTADVFETVMNDVSTNYMGIKSGKGPDKKNFATQVLRVELSGPTRSYFSIVDIPGLFVNPNTVNKEEMHGIQSMIIEYMKKPENFVICVADAVTDVANQGIVHLASLNVSKERCVGVLTKCDMLRDDEETSRKIVDIATGREEHTAKPICDTWFVVRNRSNKEDRSFDLAHAEKQLFEITPWNEIDPQRRGISMLRKHLSNLLSQRIRGSFPDIRARIQELLADAQKSRAALGDARPTHADRLKYLHDIIEKYETHAAHALEKPWLLDEQLRARNKVKDCNDEFAQLMLDRGHTHQFEDPDIDPLAEVLRMKDELPGGDSSSFCLASATEHNRPQNSSKSLSTTTTENNVFSFQYPQIPPKPQATLATEHNIFFSQGHSNSPSTPQRRQSLPSNPTPTKSPAKDEIGKHLREEIRRELRVSKGTQLLGLINPEVVPALYRKQTENWYKHAYQHIYTVANHVAFVATGILRLVCPPDPISGNPRLHDRLFNILQGFYEESGAAAVRELKKYSNQDRSHPLQTENPKYYQRLKAWQTIRLLRSLASVSPDSDAMAIYDRLHYTIEDNMVDAVHDILKVYYQLSIEAYTRHVTHIIVENLVSGTDEVKGPLKALSGDWVYSLGEDEVERLTREDEATIAKRAQLDKQIKELQMADSIAQKATEATSNLNQTRLYP</sequence>
<dbReference type="GO" id="GO:0005525">
    <property type="term" value="F:GTP binding"/>
    <property type="evidence" value="ECO:0007669"/>
    <property type="project" value="InterPro"/>
</dbReference>
<keyword evidence="2" id="KW-0342">GTP-binding</keyword>
<evidence type="ECO:0000313" key="6">
    <source>
        <dbReference type="Proteomes" id="UP001305414"/>
    </source>
</evidence>
<gene>
    <name evidence="5" type="ORF">RRF57_003557</name>
</gene>
<dbReference type="SUPFAM" id="SSF52540">
    <property type="entry name" value="P-loop containing nucleoside triphosphate hydrolases"/>
    <property type="match status" value="1"/>
</dbReference>
<dbReference type="GO" id="GO:0008017">
    <property type="term" value="F:microtubule binding"/>
    <property type="evidence" value="ECO:0007669"/>
    <property type="project" value="TreeGrafter"/>
</dbReference>
<feature type="region of interest" description="Disordered" evidence="3">
    <location>
        <begin position="525"/>
        <end position="557"/>
    </location>
</feature>
<dbReference type="GO" id="GO:0003924">
    <property type="term" value="F:GTPase activity"/>
    <property type="evidence" value="ECO:0007669"/>
    <property type="project" value="InterPro"/>
</dbReference>
<dbReference type="Pfam" id="PF00350">
    <property type="entry name" value="Dynamin_N"/>
    <property type="match status" value="1"/>
</dbReference>
<reference evidence="5 6" key="1">
    <citation type="submission" date="2023-10" db="EMBL/GenBank/DDBJ databases">
        <title>Draft genome sequence of Xylaria bambusicola isolate GMP-LS, the root and basal stem rot pathogen of sugarcane in Indonesia.</title>
        <authorList>
            <person name="Selvaraj P."/>
            <person name="Muralishankar V."/>
            <person name="Muruganantham S."/>
            <person name="Sp S."/>
            <person name="Haryani S."/>
            <person name="Lau K.J.X."/>
            <person name="Naqvi N.I."/>
        </authorList>
    </citation>
    <scope>NUCLEOTIDE SEQUENCE [LARGE SCALE GENOMIC DNA]</scope>
    <source>
        <strain evidence="5">GMP-LS</strain>
    </source>
</reference>
<keyword evidence="1" id="KW-0547">Nucleotide-binding</keyword>
<dbReference type="Gene3D" id="3.40.50.300">
    <property type="entry name" value="P-loop containing nucleotide triphosphate hydrolases"/>
    <property type="match status" value="1"/>
</dbReference>
<dbReference type="InterPro" id="IPR001401">
    <property type="entry name" value="Dynamin_GTPase"/>
</dbReference>
<dbReference type="GO" id="GO:0005874">
    <property type="term" value="C:microtubule"/>
    <property type="evidence" value="ECO:0007669"/>
    <property type="project" value="TreeGrafter"/>
</dbReference>
<dbReference type="GO" id="GO:0006897">
    <property type="term" value="P:endocytosis"/>
    <property type="evidence" value="ECO:0007669"/>
    <property type="project" value="TreeGrafter"/>
</dbReference>
<feature type="compositionally biased region" description="Polar residues" evidence="3">
    <location>
        <begin position="12"/>
        <end position="26"/>
    </location>
</feature>
<protein>
    <recommendedName>
        <fullName evidence="4">GED domain-containing protein</fullName>
    </recommendedName>
</protein>
<accession>A0AAN7Z2X6</accession>
<feature type="domain" description="GED" evidence="4">
    <location>
        <begin position="718"/>
        <end position="814"/>
    </location>
</feature>
<keyword evidence="6" id="KW-1185">Reference proteome</keyword>
<feature type="compositionally biased region" description="Low complexity" evidence="3">
    <location>
        <begin position="1"/>
        <end position="11"/>
    </location>
</feature>
<proteinExistence type="predicted"/>
<dbReference type="GO" id="GO:0005739">
    <property type="term" value="C:mitochondrion"/>
    <property type="evidence" value="ECO:0007669"/>
    <property type="project" value="TreeGrafter"/>
</dbReference>
<feature type="compositionally biased region" description="Polar residues" evidence="3">
    <location>
        <begin position="485"/>
        <end position="495"/>
    </location>
</feature>
<evidence type="ECO:0000313" key="5">
    <source>
        <dbReference type="EMBL" id="KAK5627842.1"/>
    </source>
</evidence>
<dbReference type="InterPro" id="IPR000375">
    <property type="entry name" value="Dynamin_stalk"/>
</dbReference>
<dbReference type="SMART" id="SM00053">
    <property type="entry name" value="DYNc"/>
    <property type="match status" value="1"/>
</dbReference>
<dbReference type="PRINTS" id="PR00195">
    <property type="entry name" value="DYNAMIN"/>
</dbReference>
<organism evidence="5 6">
    <name type="scientific">Xylaria bambusicola</name>
    <dbReference type="NCBI Taxonomy" id="326684"/>
    <lineage>
        <taxon>Eukaryota</taxon>
        <taxon>Fungi</taxon>
        <taxon>Dikarya</taxon>
        <taxon>Ascomycota</taxon>
        <taxon>Pezizomycotina</taxon>
        <taxon>Sordariomycetes</taxon>
        <taxon>Xylariomycetidae</taxon>
        <taxon>Xylariales</taxon>
        <taxon>Xylariaceae</taxon>
        <taxon>Xylaria</taxon>
    </lineage>
</organism>
<dbReference type="GO" id="GO:0016559">
    <property type="term" value="P:peroxisome fission"/>
    <property type="evidence" value="ECO:0007669"/>
    <property type="project" value="TreeGrafter"/>
</dbReference>
<dbReference type="Proteomes" id="UP001305414">
    <property type="component" value="Unassembled WGS sequence"/>
</dbReference>
<dbReference type="GO" id="GO:0000266">
    <property type="term" value="P:mitochondrial fission"/>
    <property type="evidence" value="ECO:0007669"/>
    <property type="project" value="TreeGrafter"/>
</dbReference>
<dbReference type="PANTHER" id="PTHR11566:SF21">
    <property type="entry name" value="DYNAMIN RELATED PROTEIN 1, ISOFORM A"/>
    <property type="match status" value="1"/>
</dbReference>
<name>A0AAN7Z2X6_9PEZI</name>
<evidence type="ECO:0000256" key="3">
    <source>
        <dbReference type="SAM" id="MobiDB-lite"/>
    </source>
</evidence>
<feature type="region of interest" description="Disordered" evidence="3">
    <location>
        <begin position="471"/>
        <end position="495"/>
    </location>
</feature>
<dbReference type="GO" id="GO:0016020">
    <property type="term" value="C:membrane"/>
    <property type="evidence" value="ECO:0007669"/>
    <property type="project" value="TreeGrafter"/>
</dbReference>
<dbReference type="InterPro" id="IPR045063">
    <property type="entry name" value="Dynamin_N"/>
</dbReference>
<dbReference type="InterPro" id="IPR027417">
    <property type="entry name" value="P-loop_NTPase"/>
</dbReference>
<evidence type="ECO:0000256" key="1">
    <source>
        <dbReference type="ARBA" id="ARBA00022741"/>
    </source>
</evidence>
<dbReference type="PROSITE" id="PS51388">
    <property type="entry name" value="GED"/>
    <property type="match status" value="1"/>
</dbReference>
<dbReference type="Gene3D" id="1.20.120.1240">
    <property type="entry name" value="Dynamin, middle domain"/>
    <property type="match status" value="1"/>
</dbReference>
<feature type="region of interest" description="Disordered" evidence="3">
    <location>
        <begin position="1"/>
        <end position="31"/>
    </location>
</feature>
<evidence type="ECO:0000256" key="2">
    <source>
        <dbReference type="ARBA" id="ARBA00023134"/>
    </source>
</evidence>
<comment type="caution">
    <text evidence="5">The sequence shown here is derived from an EMBL/GenBank/DDBJ whole genome shotgun (WGS) entry which is preliminary data.</text>
</comment>
<dbReference type="InterPro" id="IPR022812">
    <property type="entry name" value="Dynamin"/>
</dbReference>
<dbReference type="InterPro" id="IPR020850">
    <property type="entry name" value="GED_dom"/>
</dbReference>
<feature type="compositionally biased region" description="Polar residues" evidence="3">
    <location>
        <begin position="525"/>
        <end position="550"/>
    </location>
</feature>
<evidence type="ECO:0000259" key="4">
    <source>
        <dbReference type="PROSITE" id="PS51388"/>
    </source>
</evidence>
<dbReference type="Pfam" id="PF01031">
    <property type="entry name" value="Dynamin_M"/>
    <property type="match status" value="1"/>
</dbReference>
<dbReference type="AlphaFoldDB" id="A0AAN7Z2X6"/>
<dbReference type="PANTHER" id="PTHR11566">
    <property type="entry name" value="DYNAMIN"/>
    <property type="match status" value="1"/>
</dbReference>